<dbReference type="NCBIfam" id="TIGR00205">
    <property type="entry name" value="fliE"/>
    <property type="match status" value="1"/>
</dbReference>
<dbReference type="GO" id="GO:0009425">
    <property type="term" value="C:bacterial-type flagellum basal body"/>
    <property type="evidence" value="ECO:0007669"/>
    <property type="project" value="UniProtKB-SubCell"/>
</dbReference>
<dbReference type="GO" id="GO:0005198">
    <property type="term" value="F:structural molecule activity"/>
    <property type="evidence" value="ECO:0007669"/>
    <property type="project" value="InterPro"/>
</dbReference>
<gene>
    <name evidence="3" type="ORF">MNBD_ALPHA02-2017</name>
</gene>
<dbReference type="GO" id="GO:0003774">
    <property type="term" value="F:cytoskeletal motor activity"/>
    <property type="evidence" value="ECO:0007669"/>
    <property type="project" value="InterPro"/>
</dbReference>
<dbReference type="GO" id="GO:0071973">
    <property type="term" value="P:bacterial-type flagellum-dependent cell motility"/>
    <property type="evidence" value="ECO:0007669"/>
    <property type="project" value="InterPro"/>
</dbReference>
<keyword evidence="3" id="KW-0282">Flagellum</keyword>
<name>A0A3B0RF57_9ZZZZ</name>
<proteinExistence type="inferred from homology"/>
<sequence length="113" mass="11515">MTIKAMDAANAYANVMKNQGIGSGTDKIGSISGIGATRGEGAGTFSDVLKAAIVDTGNSVSISANTGIQSLNGKADLVDVVTSVQNAEMVLQTVVAVRDKVIAAYQDIIKMPI</sequence>
<evidence type="ECO:0000256" key="2">
    <source>
        <dbReference type="ARBA" id="ARBA00023143"/>
    </source>
</evidence>
<dbReference type="InterPro" id="IPR001624">
    <property type="entry name" value="FliE"/>
</dbReference>
<keyword evidence="3" id="KW-0966">Cell projection</keyword>
<dbReference type="PANTHER" id="PTHR34653">
    <property type="match status" value="1"/>
</dbReference>
<dbReference type="HAMAP" id="MF_00724">
    <property type="entry name" value="FliE"/>
    <property type="match status" value="1"/>
</dbReference>
<dbReference type="PANTHER" id="PTHR34653:SF1">
    <property type="entry name" value="FLAGELLAR HOOK-BASAL BODY COMPLEX PROTEIN FLIE"/>
    <property type="match status" value="1"/>
</dbReference>
<keyword evidence="2" id="KW-0975">Bacterial flagellum</keyword>
<dbReference type="Pfam" id="PF02049">
    <property type="entry name" value="FliE"/>
    <property type="match status" value="1"/>
</dbReference>
<comment type="subcellular location">
    <subcellularLocation>
        <location evidence="1">Bacterial flagellum basal body</location>
    </subcellularLocation>
</comment>
<organism evidence="3">
    <name type="scientific">hydrothermal vent metagenome</name>
    <dbReference type="NCBI Taxonomy" id="652676"/>
    <lineage>
        <taxon>unclassified sequences</taxon>
        <taxon>metagenomes</taxon>
        <taxon>ecological metagenomes</taxon>
    </lineage>
</organism>
<dbReference type="PRINTS" id="PR01006">
    <property type="entry name" value="FLGHOOKFLIE"/>
</dbReference>
<reference evidence="3" key="1">
    <citation type="submission" date="2018-06" db="EMBL/GenBank/DDBJ databases">
        <authorList>
            <person name="Zhirakovskaya E."/>
        </authorList>
    </citation>
    <scope>NUCLEOTIDE SEQUENCE</scope>
</reference>
<accession>A0A3B0RF57</accession>
<evidence type="ECO:0000256" key="1">
    <source>
        <dbReference type="ARBA" id="ARBA00004117"/>
    </source>
</evidence>
<dbReference type="EMBL" id="UOED01000014">
    <property type="protein sequence ID" value="VAV86688.1"/>
    <property type="molecule type" value="Genomic_DNA"/>
</dbReference>
<dbReference type="AlphaFoldDB" id="A0A3B0RF57"/>
<evidence type="ECO:0000313" key="3">
    <source>
        <dbReference type="EMBL" id="VAV86688.1"/>
    </source>
</evidence>
<protein>
    <submittedName>
        <fullName evidence="3">Flagellar hook-basal body complex protein FliE</fullName>
    </submittedName>
</protein>
<keyword evidence="3" id="KW-0969">Cilium</keyword>